<keyword evidence="3" id="KW-1185">Reference proteome</keyword>
<dbReference type="Gene3D" id="3.40.50.2000">
    <property type="entry name" value="Glycogen Phosphorylase B"/>
    <property type="match status" value="2"/>
</dbReference>
<dbReference type="SUPFAM" id="SSF53756">
    <property type="entry name" value="UDP-Glycosyltransferase/glycogen phosphorylase"/>
    <property type="match status" value="1"/>
</dbReference>
<dbReference type="InterPro" id="IPR050194">
    <property type="entry name" value="Glycosyltransferase_grp1"/>
</dbReference>
<accession>A0A348HEW8</accession>
<dbReference type="Pfam" id="PF13439">
    <property type="entry name" value="Glyco_transf_4"/>
    <property type="match status" value="1"/>
</dbReference>
<dbReference type="GO" id="GO:0016757">
    <property type="term" value="F:glycosyltransferase activity"/>
    <property type="evidence" value="ECO:0007669"/>
    <property type="project" value="UniProtKB-ARBA"/>
</dbReference>
<dbReference type="Proteomes" id="UP000267342">
    <property type="component" value="Chromosome"/>
</dbReference>
<dbReference type="AlphaFoldDB" id="A0A348HEW8"/>
<evidence type="ECO:0000313" key="2">
    <source>
        <dbReference type="EMBL" id="BBG30170.1"/>
    </source>
</evidence>
<gene>
    <name evidence="2" type="ORF">ZBT109_1410</name>
</gene>
<organism evidence="2 3">
    <name type="scientific">Zymobacter palmae</name>
    <dbReference type="NCBI Taxonomy" id="33074"/>
    <lineage>
        <taxon>Bacteria</taxon>
        <taxon>Pseudomonadati</taxon>
        <taxon>Pseudomonadota</taxon>
        <taxon>Gammaproteobacteria</taxon>
        <taxon>Oceanospirillales</taxon>
        <taxon>Halomonadaceae</taxon>
        <taxon>Zymobacter group</taxon>
        <taxon>Zymobacter</taxon>
    </lineage>
</organism>
<sequence length="401" mass="45121">MPLPPAFIDHESLHALSATRMAPMKVAFVSETWLPEINGVTHTLSQLSHYLHAQHYTLQLVRPTPKDGSHDARVDEELQVKAIPVKDYEGVNIGWVPPRKLRQFWRAHRPDVVYIATEGPLGMVALRVARQLRLPVVSGFHTNFDQYSRHYLWLRAVRPFVGAFLKRFHNRTLTTLVPTRQQAERMTAQGYRNVQVMGRGLDHGRFSPQHRDDALRASWGATPDTPVVMYTGRLAVEKNIPLLVASLRALHERHPDQIAVIVGDGPMRHEIEEAAPWAHFVGFQQNEDLARHYASGDIFLFPSLSETFGNVVTEAMASGQCVVAFDYAAAGELIENGVNGFVVPCGDEQAFIDAVRTIRETPSQIRTIGQCACDRVASLTWPHIAETFVRYLHQARETHDA</sequence>
<dbReference type="EMBL" id="AP018933">
    <property type="protein sequence ID" value="BBG30170.1"/>
    <property type="molecule type" value="Genomic_DNA"/>
</dbReference>
<feature type="domain" description="Glycosyltransferase subfamily 4-like N-terminal" evidence="1">
    <location>
        <begin position="37"/>
        <end position="204"/>
    </location>
</feature>
<reference evidence="2 3" key="1">
    <citation type="submission" date="2018-09" db="EMBL/GenBank/DDBJ databases">
        <title>Zymobacter palmae IAM14233 (=T109) whole genome analysis.</title>
        <authorList>
            <person name="Yanase H."/>
        </authorList>
    </citation>
    <scope>NUCLEOTIDE SEQUENCE [LARGE SCALE GENOMIC DNA]</scope>
    <source>
        <strain evidence="2 3">IAM14233</strain>
    </source>
</reference>
<dbReference type="InterPro" id="IPR028098">
    <property type="entry name" value="Glyco_trans_4-like_N"/>
</dbReference>
<protein>
    <submittedName>
        <fullName evidence="2">Glycosyltransferase</fullName>
    </submittedName>
</protein>
<dbReference type="RefSeq" id="WP_324603188.1">
    <property type="nucleotide sequence ID" value="NZ_AP018933.1"/>
</dbReference>
<dbReference type="CDD" id="cd03814">
    <property type="entry name" value="GT4-like"/>
    <property type="match status" value="1"/>
</dbReference>
<dbReference type="Pfam" id="PF13692">
    <property type="entry name" value="Glyco_trans_1_4"/>
    <property type="match status" value="1"/>
</dbReference>
<evidence type="ECO:0000313" key="3">
    <source>
        <dbReference type="Proteomes" id="UP000267342"/>
    </source>
</evidence>
<name>A0A348HEW8_9GAMM</name>
<keyword evidence="2" id="KW-0808">Transferase</keyword>
<proteinExistence type="predicted"/>
<dbReference type="KEGG" id="zpl:ZBT109_1410"/>
<dbReference type="PANTHER" id="PTHR45947">
    <property type="entry name" value="SULFOQUINOVOSYL TRANSFERASE SQD2"/>
    <property type="match status" value="1"/>
</dbReference>
<evidence type="ECO:0000259" key="1">
    <source>
        <dbReference type="Pfam" id="PF13439"/>
    </source>
</evidence>
<dbReference type="PANTHER" id="PTHR45947:SF3">
    <property type="entry name" value="SULFOQUINOVOSYL TRANSFERASE SQD2"/>
    <property type="match status" value="1"/>
</dbReference>
<dbReference type="STRING" id="1123510.GCA_000620025_00404"/>